<dbReference type="GO" id="GO:0008286">
    <property type="term" value="P:insulin receptor signaling pathway"/>
    <property type="evidence" value="ECO:0007669"/>
    <property type="project" value="InterPro"/>
</dbReference>
<comment type="subunit">
    <text evidence="1">Bindings to phosphatidylinositol 3-kinase and SHP2.</text>
</comment>
<dbReference type="SUPFAM" id="SSF50729">
    <property type="entry name" value="PH domain-like"/>
    <property type="match status" value="2"/>
</dbReference>
<dbReference type="PANTHER" id="PTHR10614">
    <property type="entry name" value="INSULIN RECEPTOR SUBSTRATE"/>
    <property type="match status" value="1"/>
</dbReference>
<comment type="function">
    <text evidence="9">Activates phosphatidylinositol 3-kinase when bound to the regulatory p85 subunit. May mediate the control of various cellular processes by insulin-like peptides. When phosphorylated by the insulin receptor binds specifically to various cellular proteins containing SH2 domains. Involved in control of cell proliferation, cell size, and body and organ growth throughout development. Also has a role in a signaling pathway controlling the physiological response required to endure periods of low nutrient conditions. Insulin/insulin-like growth factor (IGF) signaling pathway has a role in regulating aging and is necessary in the ovary for vitellogenic maturation.</text>
</comment>
<dbReference type="HOGENOM" id="CLU_004902_3_0_1"/>
<evidence type="ECO:0000256" key="9">
    <source>
        <dbReference type="ARBA" id="ARBA00046145"/>
    </source>
</evidence>
<reference evidence="12" key="2">
    <citation type="submission" date="2025-08" db="UniProtKB">
        <authorList>
            <consortium name="Ensembl"/>
        </authorList>
    </citation>
    <scope>IDENTIFICATION</scope>
</reference>
<keyword evidence="6" id="KW-0221">Differentiation</keyword>
<evidence type="ECO:0000256" key="10">
    <source>
        <dbReference type="SAM" id="MobiDB-lite"/>
    </source>
</evidence>
<evidence type="ECO:0000256" key="1">
    <source>
        <dbReference type="ARBA" id="ARBA00011440"/>
    </source>
</evidence>
<evidence type="ECO:0000256" key="3">
    <source>
        <dbReference type="ARBA" id="ARBA00022553"/>
    </source>
</evidence>
<dbReference type="GeneTree" id="ENSGT00940000170368"/>
<dbReference type="eggNOG" id="ENOG502QUNU">
    <property type="taxonomic scope" value="Eukaryota"/>
</dbReference>
<dbReference type="Proteomes" id="UP000007875">
    <property type="component" value="Unassembled WGS sequence"/>
</dbReference>
<evidence type="ECO:0000256" key="4">
    <source>
        <dbReference type="ARBA" id="ARBA00022604"/>
    </source>
</evidence>
<evidence type="ECO:0000313" key="13">
    <source>
        <dbReference type="Proteomes" id="UP000007875"/>
    </source>
</evidence>
<dbReference type="InterPro" id="IPR011993">
    <property type="entry name" value="PH-like_dom_sf"/>
</dbReference>
<dbReference type="GO" id="GO:0048477">
    <property type="term" value="P:oogenesis"/>
    <property type="evidence" value="ECO:0007669"/>
    <property type="project" value="UniProtKB-KW"/>
</dbReference>
<dbReference type="PRINTS" id="PR00628">
    <property type="entry name" value="INSULINRSI"/>
</dbReference>
<dbReference type="GO" id="GO:0005829">
    <property type="term" value="C:cytosol"/>
    <property type="evidence" value="ECO:0007669"/>
    <property type="project" value="TreeGrafter"/>
</dbReference>
<dbReference type="GO" id="GO:0005158">
    <property type="term" value="F:insulin receptor binding"/>
    <property type="evidence" value="ECO:0007669"/>
    <property type="project" value="InterPro"/>
</dbReference>
<protein>
    <recommendedName>
        <fullName evidence="2">Insulin receptor substrate 1</fullName>
    </recommendedName>
    <alternativeName>
        <fullName evidence="8">Protein chico</fullName>
    </alternativeName>
</protein>
<evidence type="ECO:0000256" key="6">
    <source>
        <dbReference type="ARBA" id="ARBA00022782"/>
    </source>
</evidence>
<evidence type="ECO:0000256" key="2">
    <source>
        <dbReference type="ARBA" id="ARBA00015710"/>
    </source>
</evidence>
<feature type="compositionally biased region" description="Low complexity" evidence="10">
    <location>
        <begin position="229"/>
        <end position="246"/>
    </location>
</feature>
<dbReference type="PROSITE" id="PS50003">
    <property type="entry name" value="PH_DOMAIN"/>
    <property type="match status" value="1"/>
</dbReference>
<dbReference type="SMART" id="SM01244">
    <property type="entry name" value="IRS"/>
    <property type="match status" value="1"/>
</dbReference>
<dbReference type="InterPro" id="IPR002404">
    <property type="entry name" value="IRS_PTB"/>
</dbReference>
<evidence type="ECO:0000256" key="8">
    <source>
        <dbReference type="ARBA" id="ARBA00033282"/>
    </source>
</evidence>
<feature type="domain" description="PH" evidence="11">
    <location>
        <begin position="13"/>
        <end position="110"/>
    </location>
</feature>
<dbReference type="Pfam" id="PF00169">
    <property type="entry name" value="PH"/>
    <property type="match status" value="1"/>
</dbReference>
<evidence type="ECO:0000259" key="11">
    <source>
        <dbReference type="PROSITE" id="PS50003"/>
    </source>
</evidence>
<keyword evidence="13" id="KW-1185">Reference proteome</keyword>
<keyword evidence="5" id="KW-0677">Repeat</keyword>
<dbReference type="GO" id="GO:0005886">
    <property type="term" value="C:plasma membrane"/>
    <property type="evidence" value="ECO:0007669"/>
    <property type="project" value="TreeGrafter"/>
</dbReference>
<organism evidence="12 13">
    <name type="scientific">Ciona savignyi</name>
    <name type="common">Pacific transparent sea squirt</name>
    <dbReference type="NCBI Taxonomy" id="51511"/>
    <lineage>
        <taxon>Eukaryota</taxon>
        <taxon>Metazoa</taxon>
        <taxon>Chordata</taxon>
        <taxon>Tunicata</taxon>
        <taxon>Ascidiacea</taxon>
        <taxon>Phlebobranchia</taxon>
        <taxon>Cionidae</taxon>
        <taxon>Ciona</taxon>
    </lineage>
</organism>
<dbReference type="Pfam" id="PF02174">
    <property type="entry name" value="IRS"/>
    <property type="match status" value="1"/>
</dbReference>
<dbReference type="OMA" id="HRICLTH"/>
<feature type="region of interest" description="Disordered" evidence="10">
    <location>
        <begin position="228"/>
        <end position="268"/>
    </location>
</feature>
<keyword evidence="7" id="KW-0896">Oogenesis</keyword>
<dbReference type="GO" id="GO:0043548">
    <property type="term" value="F:phosphatidylinositol 3-kinase binding"/>
    <property type="evidence" value="ECO:0007669"/>
    <property type="project" value="TreeGrafter"/>
</dbReference>
<reference evidence="13" key="1">
    <citation type="submission" date="2003-08" db="EMBL/GenBank/DDBJ databases">
        <authorList>
            <person name="Birren B."/>
            <person name="Nusbaum C."/>
            <person name="Abebe A."/>
            <person name="Abouelleil A."/>
            <person name="Adekoya E."/>
            <person name="Ait-zahra M."/>
            <person name="Allen N."/>
            <person name="Allen T."/>
            <person name="An P."/>
            <person name="Anderson M."/>
            <person name="Anderson S."/>
            <person name="Arachchi H."/>
            <person name="Armbruster J."/>
            <person name="Bachantsang P."/>
            <person name="Baldwin J."/>
            <person name="Barry A."/>
            <person name="Bayul T."/>
            <person name="Blitshsteyn B."/>
            <person name="Bloom T."/>
            <person name="Blye J."/>
            <person name="Boguslavskiy L."/>
            <person name="Borowsky M."/>
            <person name="Boukhgalter B."/>
            <person name="Brunache A."/>
            <person name="Butler J."/>
            <person name="Calixte N."/>
            <person name="Calvo S."/>
            <person name="Camarata J."/>
            <person name="Campo K."/>
            <person name="Chang J."/>
            <person name="Cheshatsang Y."/>
            <person name="Citroen M."/>
            <person name="Collymore A."/>
            <person name="Considine T."/>
            <person name="Cook A."/>
            <person name="Cooke P."/>
            <person name="Corum B."/>
            <person name="Cuomo C."/>
            <person name="David R."/>
            <person name="Dawoe T."/>
            <person name="Degray S."/>
            <person name="Dodge S."/>
            <person name="Dooley K."/>
            <person name="Dorje P."/>
            <person name="Dorjee K."/>
            <person name="Dorris L."/>
            <person name="Duffey N."/>
            <person name="Dupes A."/>
            <person name="Elkins T."/>
            <person name="Engels R."/>
            <person name="Erickson J."/>
            <person name="Farina A."/>
            <person name="Faro S."/>
            <person name="Ferreira P."/>
            <person name="Fischer H."/>
            <person name="Fitzgerald M."/>
            <person name="Foley K."/>
            <person name="Gage D."/>
            <person name="Galagan J."/>
            <person name="Gearin G."/>
            <person name="Gnerre S."/>
            <person name="Gnirke A."/>
            <person name="Goyette A."/>
            <person name="Graham J."/>
            <person name="Grandbois E."/>
            <person name="Gyaltsen K."/>
            <person name="Hafez N."/>
            <person name="Hagopian D."/>
            <person name="Hagos B."/>
            <person name="Hall J."/>
            <person name="Hatcher B."/>
            <person name="Heller A."/>
            <person name="Higgins H."/>
            <person name="Honan T."/>
            <person name="Horn A."/>
            <person name="Houde N."/>
            <person name="Hughes L."/>
            <person name="Hulme W."/>
            <person name="Husby E."/>
            <person name="Iliev I."/>
            <person name="Jaffe D."/>
            <person name="Jones C."/>
            <person name="Kamal M."/>
            <person name="Kamat A."/>
            <person name="Kamvysselis M."/>
            <person name="Karlsson E."/>
            <person name="Kells C."/>
            <person name="Kieu A."/>
            <person name="Kisner P."/>
            <person name="Kodira C."/>
            <person name="Kulbokas E."/>
            <person name="Labutti K."/>
            <person name="Lama D."/>
            <person name="Landers T."/>
            <person name="Leger J."/>
            <person name="Levine S."/>
            <person name="Lewis D."/>
            <person name="Lewis T."/>
            <person name="Lindblad-toh K."/>
            <person name="Liu X."/>
            <person name="Lokyitsang T."/>
            <person name="Lokyitsang Y."/>
            <person name="Lucien O."/>
            <person name="Lui A."/>
            <person name="Ma L.J."/>
            <person name="Mabbitt R."/>
            <person name="Macdonald J."/>
            <person name="Maclean C."/>
            <person name="Major J."/>
            <person name="Manning J."/>
            <person name="Marabella R."/>
            <person name="Maru K."/>
            <person name="Matthews C."/>
            <person name="Mauceli E."/>
            <person name="Mccarthy M."/>
            <person name="Mcdonough S."/>
            <person name="Mcghee T."/>
            <person name="Meldrim J."/>
            <person name="Meneus L."/>
            <person name="Mesirov J."/>
            <person name="Mihalev A."/>
            <person name="Mihova T."/>
            <person name="Mikkelsen T."/>
            <person name="Mlenga V."/>
            <person name="Moru K."/>
            <person name="Mozes J."/>
            <person name="Mulrain L."/>
            <person name="Munson G."/>
            <person name="Naylor J."/>
            <person name="Newes C."/>
            <person name="Nguyen C."/>
            <person name="Nguyen N."/>
            <person name="Nguyen T."/>
            <person name="Nicol R."/>
            <person name="Nielsen C."/>
            <person name="Nizzari M."/>
            <person name="Norbu C."/>
            <person name="Norbu N."/>
            <person name="O'donnell P."/>
            <person name="Okoawo O."/>
            <person name="O'leary S."/>
            <person name="Omotosho B."/>
            <person name="O'neill K."/>
            <person name="Osman S."/>
            <person name="Parker S."/>
            <person name="Perrin D."/>
            <person name="Phunkhang P."/>
            <person name="Piqani B."/>
            <person name="Purcell S."/>
            <person name="Rachupka T."/>
            <person name="Ramasamy U."/>
            <person name="Rameau R."/>
            <person name="Ray V."/>
            <person name="Raymond C."/>
            <person name="Retta R."/>
            <person name="Richardson S."/>
            <person name="Rise C."/>
            <person name="Rodriguez J."/>
            <person name="Rogers J."/>
            <person name="Rogov P."/>
            <person name="Rutman M."/>
            <person name="Schupbach R."/>
            <person name="Seaman C."/>
            <person name="Settipalli S."/>
            <person name="Sharpe T."/>
            <person name="Sheridan J."/>
            <person name="Sherpa N."/>
            <person name="Shi J."/>
            <person name="Smirnov S."/>
            <person name="Smith C."/>
            <person name="Sougnez C."/>
            <person name="Spencer B."/>
            <person name="Stalker J."/>
            <person name="Stange-thomann N."/>
            <person name="Stavropoulos S."/>
            <person name="Stetson K."/>
            <person name="Stone C."/>
            <person name="Stone S."/>
            <person name="Stubbs M."/>
            <person name="Talamas J."/>
            <person name="Tchuinga P."/>
            <person name="Tenzing P."/>
            <person name="Tesfaye S."/>
            <person name="Theodore J."/>
            <person name="Thoulutsang Y."/>
            <person name="Topham K."/>
            <person name="Towey S."/>
            <person name="Tsamla T."/>
            <person name="Tsomo N."/>
            <person name="Vallee D."/>
            <person name="Vassiliev H."/>
            <person name="Venkataraman V."/>
            <person name="Vinson J."/>
            <person name="Vo A."/>
            <person name="Wade C."/>
            <person name="Wang S."/>
            <person name="Wangchuk T."/>
            <person name="Wangdi T."/>
            <person name="Whittaker C."/>
            <person name="Wilkinson J."/>
            <person name="Wu Y."/>
            <person name="Wyman D."/>
            <person name="Yadav S."/>
            <person name="Yang S."/>
            <person name="Yang X."/>
            <person name="Yeager S."/>
            <person name="Yee E."/>
            <person name="Young G."/>
            <person name="Zainoun J."/>
            <person name="Zembeck L."/>
            <person name="Zimmer A."/>
            <person name="Zody M."/>
            <person name="Lander E."/>
        </authorList>
    </citation>
    <scope>NUCLEOTIDE SEQUENCE [LARGE SCALE GENOMIC DNA]</scope>
</reference>
<evidence type="ECO:0000256" key="7">
    <source>
        <dbReference type="ARBA" id="ARBA00022943"/>
    </source>
</evidence>
<keyword evidence="3" id="KW-0597">Phosphoprotein</keyword>
<keyword evidence="4" id="KW-0341">Growth regulation</keyword>
<accession>H2Y5G4</accession>
<dbReference type="Gene3D" id="2.30.29.30">
    <property type="entry name" value="Pleckstrin-homology domain (PH domain)/Phosphotyrosine-binding domain (PTB)"/>
    <property type="match status" value="2"/>
</dbReference>
<dbReference type="PANTHER" id="PTHR10614:SF13">
    <property type="entry name" value="INSULIN RECEPTOR SUBSTRATE 1"/>
    <property type="match status" value="1"/>
</dbReference>
<dbReference type="InterPro" id="IPR001849">
    <property type="entry name" value="PH_domain"/>
</dbReference>
<evidence type="ECO:0000313" key="12">
    <source>
        <dbReference type="Ensembl" id="ENSCSAVP00000000562.1"/>
    </source>
</evidence>
<name>H2Y5G4_CIOSA</name>
<dbReference type="AlphaFoldDB" id="H2Y5G4"/>
<dbReference type="InParanoid" id="H2Y5G4"/>
<dbReference type="InterPro" id="IPR039011">
    <property type="entry name" value="IRS"/>
</dbReference>
<sequence>MAPELDYVTMSSDIVIRGTLRKAKTWNKRYFVLREGNPPKLEYYENERKWKVNKPKRQISLGNPWNIDKKKDSKHEFLIVIFTKDEYFTMAADTVELQNDWITALTRTVRPAPGLTMFKYMWQVVLENKELETSNSNLSLHGPHRICLTHDSMVFIASHDRTGTTPTEILITNIRVCGHKENTFFIEPGRASGIGNGKLWMDVGDEAMAAQMHTTMLNVMYALRQEEANNSYRGRSNSSGSNSGRTRNTRSHNNPPPSQIGMGKMSLA</sequence>
<dbReference type="SMART" id="SM00233">
    <property type="entry name" value="PH"/>
    <property type="match status" value="1"/>
</dbReference>
<dbReference type="CDD" id="cd01257">
    <property type="entry name" value="PH_IRS"/>
    <property type="match status" value="1"/>
</dbReference>
<dbReference type="Ensembl" id="ENSCSAVT00000000569.1">
    <property type="protein sequence ID" value="ENSCSAVP00000000562.1"/>
    <property type="gene ID" value="ENSCSAVG00000000317.1"/>
</dbReference>
<dbReference type="STRING" id="51511.ENSCSAVP00000000562"/>
<evidence type="ECO:0000256" key="5">
    <source>
        <dbReference type="ARBA" id="ARBA00022737"/>
    </source>
</evidence>
<reference evidence="12" key="3">
    <citation type="submission" date="2025-09" db="UniProtKB">
        <authorList>
            <consortium name="Ensembl"/>
        </authorList>
    </citation>
    <scope>IDENTIFICATION</scope>
</reference>
<proteinExistence type="predicted"/>
<dbReference type="SMART" id="SM00310">
    <property type="entry name" value="PTBI"/>
    <property type="match status" value="1"/>
</dbReference>